<proteinExistence type="predicted"/>
<name>E1YIV6_9BACT</name>
<evidence type="ECO:0000256" key="3">
    <source>
        <dbReference type="ARBA" id="ARBA00023002"/>
    </source>
</evidence>
<evidence type="ECO:0000313" key="7">
    <source>
        <dbReference type="EMBL" id="CBX30500.1"/>
    </source>
</evidence>
<dbReference type="InterPro" id="IPR037099">
    <property type="entry name" value="Fum_R/Succ_DH_flav-like_C_sf"/>
</dbReference>
<dbReference type="PANTHER" id="PTHR11632">
    <property type="entry name" value="SUCCINATE DEHYDROGENASE 2 FLAVOPROTEIN SUBUNIT"/>
    <property type="match status" value="1"/>
</dbReference>
<evidence type="ECO:0000259" key="6">
    <source>
        <dbReference type="Pfam" id="PF02910"/>
    </source>
</evidence>
<dbReference type="InterPro" id="IPR030664">
    <property type="entry name" value="SdhA/FrdA/AprA"/>
</dbReference>
<dbReference type="Pfam" id="PF02910">
    <property type="entry name" value="Succ_DH_flav_C"/>
    <property type="match status" value="1"/>
</dbReference>
<dbReference type="SUPFAM" id="SSF46977">
    <property type="entry name" value="Succinate dehydrogenase/fumarate reductase flavoprotein C-terminal domain"/>
    <property type="match status" value="1"/>
</dbReference>
<dbReference type="GO" id="GO:0016491">
    <property type="term" value="F:oxidoreductase activity"/>
    <property type="evidence" value="ECO:0007669"/>
    <property type="project" value="UniProtKB-KW"/>
</dbReference>
<dbReference type="AlphaFoldDB" id="E1YIV6"/>
<evidence type="ECO:0000256" key="1">
    <source>
        <dbReference type="ARBA" id="ARBA00001974"/>
    </source>
</evidence>
<organism evidence="7">
    <name type="scientific">uncultured Desulfobacterium sp</name>
    <dbReference type="NCBI Taxonomy" id="201089"/>
    <lineage>
        <taxon>Bacteria</taxon>
        <taxon>Pseudomonadati</taxon>
        <taxon>Thermodesulfobacteriota</taxon>
        <taxon>Desulfobacteria</taxon>
        <taxon>Desulfobacterales</taxon>
        <taxon>Desulfobacteriaceae</taxon>
        <taxon>Desulfobacterium</taxon>
        <taxon>environmental samples</taxon>
    </lineage>
</organism>
<dbReference type="PANTHER" id="PTHR11632:SF51">
    <property type="entry name" value="SUCCINATE DEHYDROGENASE [UBIQUINONE] FLAVOPROTEIN SUBUNIT, MITOCHONDRIAL"/>
    <property type="match status" value="1"/>
</dbReference>
<dbReference type="Gene3D" id="1.20.58.100">
    <property type="entry name" value="Fumarate reductase/succinate dehydrogenase flavoprotein-like, C-terminal domain"/>
    <property type="match status" value="1"/>
</dbReference>
<dbReference type="InterPro" id="IPR003953">
    <property type="entry name" value="FAD-dep_OxRdtase_2_FAD-bd"/>
</dbReference>
<comment type="cofactor">
    <cofactor evidence="1">
        <name>FAD</name>
        <dbReference type="ChEBI" id="CHEBI:57692"/>
    </cofactor>
</comment>
<sequence>MVEMSCDVLCIGGGGAGVTAAITASEKGTDVILLSKDHIGYGNTRIIGGIMAQGDVETDRKGENFFRDMVVGGDYLNNQKLCRVLAQEAYNAPILLERFGGMVKRDGKGIISPEVLLQVGGHTSPRSLILPSAGPGVGQGLCYGVARRKNIRTIEKTIVFDLLKEGGKVLGAVCYQLTSGEIIVVKAQKTILATGGGAWIYYPHTDTSRVATGDGFALALHAGARLIDMEQVQYIPFTLTHPLGMSGIVVGEPFTAGPAGVLKNVNGRDILPGVASKTRAQVANAIILEVEKGNGTKYGGCLLDLKANKDHPQGSILYRHYREGVFKPFTDLVRIAYGKAAAEWEEPWDVYPAGHFFMGGIVINEWCQVEGVENLYACGETAGGIHGGNRLGSVAMTELFVFGKRAGEKAAEDISDHACQEVDRTLINDHVEKLRGMIGRKGKYRVIELKRELQKTMWEKVGPAREEEKLKAGLEIFSFIEEKFKDITISGACKYNTELLDALELRFMLPVARSVALSALARQESRGAHVRIDYPERDDRSWLKNIVVEKNDKGEIFARTQAVELSYLRPGN</sequence>
<dbReference type="InterPro" id="IPR027477">
    <property type="entry name" value="Succ_DH/fumarate_Rdtase_cat_sf"/>
</dbReference>
<evidence type="ECO:0000256" key="4">
    <source>
        <dbReference type="PIRSR" id="PIRSR000171-1"/>
    </source>
</evidence>
<dbReference type="PRINTS" id="PR00411">
    <property type="entry name" value="PNDRDTASEI"/>
</dbReference>
<dbReference type="PIRSF" id="PIRSF000171">
    <property type="entry name" value="SDHA_APRA_LASPO"/>
    <property type="match status" value="1"/>
</dbReference>
<dbReference type="InterPro" id="IPR015939">
    <property type="entry name" value="Fum_Rdtase/Succ_DH_flav-like_C"/>
</dbReference>
<dbReference type="InterPro" id="IPR036188">
    <property type="entry name" value="FAD/NAD-bd_sf"/>
</dbReference>
<dbReference type="Gene3D" id="3.90.700.10">
    <property type="entry name" value="Succinate dehydrogenase/fumarate reductase flavoprotein, catalytic domain"/>
    <property type="match status" value="1"/>
</dbReference>
<protein>
    <submittedName>
        <fullName evidence="7">Uncharacterized protein</fullName>
    </submittedName>
</protein>
<gene>
    <name evidence="7" type="ORF">N47_K27400</name>
</gene>
<reference evidence="7" key="1">
    <citation type="journal article" date="2011" name="Environ. Microbiol.">
        <title>Genomic insights into the metabolic potential of the polycyclic aromatic hydrocarbon degrading sulfate-reducing Deltaproteobacterium N47.</title>
        <authorList>
            <person name="Bergmann F."/>
            <person name="Selesi D."/>
            <person name="Weinmaier T."/>
            <person name="Tischler P."/>
            <person name="Rattei T."/>
            <person name="Meckenstock R.U."/>
        </authorList>
    </citation>
    <scope>NUCLEOTIDE SEQUENCE</scope>
</reference>
<dbReference type="Pfam" id="PF00890">
    <property type="entry name" value="FAD_binding_2"/>
    <property type="match status" value="1"/>
</dbReference>
<keyword evidence="3" id="KW-0560">Oxidoreductase</keyword>
<dbReference type="EMBL" id="FR695876">
    <property type="protein sequence ID" value="CBX30500.1"/>
    <property type="molecule type" value="Genomic_DNA"/>
</dbReference>
<keyword evidence="2" id="KW-0285">Flavoprotein</keyword>
<dbReference type="Gene3D" id="3.50.50.60">
    <property type="entry name" value="FAD/NAD(P)-binding domain"/>
    <property type="match status" value="1"/>
</dbReference>
<feature type="domain" description="Fumarate reductase/succinate dehydrogenase flavoprotein-like C-terminal" evidence="6">
    <location>
        <begin position="451"/>
        <end position="567"/>
    </location>
</feature>
<feature type="domain" description="FAD-dependent oxidoreductase 2 FAD-binding" evidence="5">
    <location>
        <begin position="7"/>
        <end position="394"/>
    </location>
</feature>
<accession>E1YIV6</accession>
<evidence type="ECO:0000256" key="2">
    <source>
        <dbReference type="ARBA" id="ARBA00022630"/>
    </source>
</evidence>
<evidence type="ECO:0000259" key="5">
    <source>
        <dbReference type="Pfam" id="PF00890"/>
    </source>
</evidence>
<dbReference type="SUPFAM" id="SSF51905">
    <property type="entry name" value="FAD/NAD(P)-binding domain"/>
    <property type="match status" value="1"/>
</dbReference>
<feature type="active site" description="Proton acceptor" evidence="4">
    <location>
        <position position="279"/>
    </location>
</feature>